<dbReference type="Pfam" id="PF14420">
    <property type="entry name" value="Clr5"/>
    <property type="match status" value="1"/>
</dbReference>
<comment type="caution">
    <text evidence="3">The sequence shown here is derived from an EMBL/GenBank/DDBJ whole genome shotgun (WGS) entry which is preliminary data.</text>
</comment>
<sequence>MEEFSQHSSMPPQRPSYKSVTREYTLAEWEAHREWFTDFYVGKDMKLPEVQKTMVSVHGFYATERQYKRKIKAWKLDKNIKEADMKIMLEKQLKRKRVEGKDTEFQLNGRAVPSQKMARFSQRKGLTEDEIMLEQIPTPGYISYQTPKATEQEPCFDVDSYENNRGLIAGYSPRKSSAEEDFIDERLLSPESINSQTLHAIEKISASGVDEHEDSMQSIATSMSKTTISNSCGKESFPASNSSSPSPGSCEHHSSISTLVFEDMTLQEISFLTARLTFFLLYEGFPTIKTIEVNPTRSIFGLMINFKKFPIEYNGPFHVFTAGQLQDYPPAMIPKAMLLLYEIKAKAWNSGRKIRGESVSPQEMQLCLEMVLWVASADLHNQLDQAPVRTSWRLWGRTYYYRRSGLIMLPKTDGLYPASQFTSYITGYADKEWINKLNNFKIYLENIWSPDLANYDFKNPTTKDGSTNEEWSSDKARITDSPGLSTKISQPVSGINNSPLERCSPRYHLSLSSDWYSRDISSSNPLSRLSPIPIRPSSMKRGFPTPVSNYPYLSKLPTSTPQTEPTLLAEDKAKTQHVTGNGSTSVITEGQIIRPNDLSKSPNQSYEAQPNSHHRSWHPAPKIWKPSHQFKM</sequence>
<proteinExistence type="predicted"/>
<keyword evidence="4" id="KW-1185">Reference proteome</keyword>
<protein>
    <recommendedName>
        <fullName evidence="2">Clr5 domain-containing protein</fullName>
    </recommendedName>
</protein>
<dbReference type="AlphaFoldDB" id="A0A8H4RTT7"/>
<dbReference type="Proteomes" id="UP000566819">
    <property type="component" value="Unassembled WGS sequence"/>
</dbReference>
<feature type="compositionally biased region" description="Polar residues" evidence="1">
    <location>
        <begin position="598"/>
        <end position="611"/>
    </location>
</feature>
<feature type="domain" description="Clr5" evidence="2">
    <location>
        <begin position="27"/>
        <end position="78"/>
    </location>
</feature>
<dbReference type="InterPro" id="IPR025676">
    <property type="entry name" value="Clr5_dom"/>
</dbReference>
<reference evidence="3 4" key="1">
    <citation type="submission" date="2020-03" db="EMBL/GenBank/DDBJ databases">
        <title>Draft Genome Sequence of Cudoniella acicularis.</title>
        <authorList>
            <person name="Buettner E."/>
            <person name="Kellner H."/>
        </authorList>
    </citation>
    <scope>NUCLEOTIDE SEQUENCE [LARGE SCALE GENOMIC DNA]</scope>
    <source>
        <strain evidence="3 4">DSM 108380</strain>
    </source>
</reference>
<gene>
    <name evidence="3" type="ORF">G7Y89_g2195</name>
</gene>
<evidence type="ECO:0000313" key="3">
    <source>
        <dbReference type="EMBL" id="KAF4635915.1"/>
    </source>
</evidence>
<accession>A0A8H4RTT7</accession>
<name>A0A8H4RTT7_9HELO</name>
<feature type="compositionally biased region" description="Polar residues" evidence="1">
    <location>
        <begin position="482"/>
        <end position="499"/>
    </location>
</feature>
<feature type="region of interest" description="Disordered" evidence="1">
    <location>
        <begin position="594"/>
        <end position="632"/>
    </location>
</feature>
<dbReference type="OrthoDB" id="5986190at2759"/>
<feature type="region of interest" description="Disordered" evidence="1">
    <location>
        <begin position="460"/>
        <end position="499"/>
    </location>
</feature>
<dbReference type="EMBL" id="JAAMPI010000093">
    <property type="protein sequence ID" value="KAF4635915.1"/>
    <property type="molecule type" value="Genomic_DNA"/>
</dbReference>
<evidence type="ECO:0000259" key="2">
    <source>
        <dbReference type="Pfam" id="PF14420"/>
    </source>
</evidence>
<evidence type="ECO:0000313" key="4">
    <source>
        <dbReference type="Proteomes" id="UP000566819"/>
    </source>
</evidence>
<feature type="compositionally biased region" description="Polar residues" evidence="1">
    <location>
        <begin position="460"/>
        <end position="470"/>
    </location>
</feature>
<organism evidence="3 4">
    <name type="scientific">Cudoniella acicularis</name>
    <dbReference type="NCBI Taxonomy" id="354080"/>
    <lineage>
        <taxon>Eukaryota</taxon>
        <taxon>Fungi</taxon>
        <taxon>Dikarya</taxon>
        <taxon>Ascomycota</taxon>
        <taxon>Pezizomycotina</taxon>
        <taxon>Leotiomycetes</taxon>
        <taxon>Helotiales</taxon>
        <taxon>Tricladiaceae</taxon>
        <taxon>Cudoniella</taxon>
    </lineage>
</organism>
<evidence type="ECO:0000256" key="1">
    <source>
        <dbReference type="SAM" id="MobiDB-lite"/>
    </source>
</evidence>
<dbReference type="PANTHER" id="PTHR38788">
    <property type="entry name" value="CLR5 DOMAIN-CONTAINING PROTEIN"/>
    <property type="match status" value="1"/>
</dbReference>
<dbReference type="PANTHER" id="PTHR38788:SF3">
    <property type="entry name" value="CLR5 DOMAIN-CONTAINING PROTEIN"/>
    <property type="match status" value="1"/>
</dbReference>